<comment type="subcellular location">
    <subcellularLocation>
        <location evidence="1">Cell membrane</location>
        <topology evidence="1">Multi-pass membrane protein</topology>
    </subcellularLocation>
</comment>
<comment type="catalytic activity">
    <reaction evidence="9">
        <text>acetate(out) + H(+)(out) = acetate(in) + H(+)(in)</text>
        <dbReference type="Rhea" id="RHEA:71803"/>
        <dbReference type="ChEBI" id="CHEBI:15378"/>
        <dbReference type="ChEBI" id="CHEBI:30089"/>
    </reaction>
</comment>
<evidence type="ECO:0000256" key="3">
    <source>
        <dbReference type="ARBA" id="ARBA00022692"/>
    </source>
</evidence>
<dbReference type="EMBL" id="HBIJ01010935">
    <property type="protein sequence ID" value="CAE0366730.1"/>
    <property type="molecule type" value="Transcribed_RNA"/>
</dbReference>
<feature type="region of interest" description="Disordered" evidence="11">
    <location>
        <begin position="320"/>
        <end position="346"/>
    </location>
</feature>
<feature type="transmembrane region" description="Helical" evidence="12">
    <location>
        <begin position="121"/>
        <end position="144"/>
    </location>
</feature>
<dbReference type="GO" id="GO:0015513">
    <property type="term" value="F:high-affinity secondary active nitrite transmembrane transporter activity"/>
    <property type="evidence" value="ECO:0007669"/>
    <property type="project" value="TreeGrafter"/>
</dbReference>
<comment type="similarity">
    <text evidence="10">Belongs to the FNT transporter (TC 1.A.16) family.</text>
</comment>
<accession>A0A7S3NKV6</accession>
<keyword evidence="4 12" id="KW-1133">Transmembrane helix</keyword>
<evidence type="ECO:0008006" key="14">
    <source>
        <dbReference type="Google" id="ProtNLM"/>
    </source>
</evidence>
<comment type="catalytic activity">
    <reaction evidence="6">
        <text>(S)-lactate(in) + H(+)(in) = (S)-lactate(out) + H(+)(out)</text>
        <dbReference type="Rhea" id="RHEA:29415"/>
        <dbReference type="ChEBI" id="CHEBI:15378"/>
        <dbReference type="ChEBI" id="CHEBI:16651"/>
    </reaction>
</comment>
<dbReference type="InterPro" id="IPR023271">
    <property type="entry name" value="Aquaporin-like"/>
</dbReference>
<evidence type="ECO:0000256" key="11">
    <source>
        <dbReference type="SAM" id="MobiDB-lite"/>
    </source>
</evidence>
<feature type="transmembrane region" description="Helical" evidence="12">
    <location>
        <begin position="165"/>
        <end position="192"/>
    </location>
</feature>
<comment type="catalytic activity">
    <reaction evidence="7">
        <text>pyruvate(out) + H(+)(out) = pyruvate(in) + H(+)(in)</text>
        <dbReference type="Rhea" id="RHEA:64720"/>
        <dbReference type="ChEBI" id="CHEBI:15361"/>
        <dbReference type="ChEBI" id="CHEBI:15378"/>
    </reaction>
</comment>
<dbReference type="GO" id="GO:0015707">
    <property type="term" value="P:nitrite transport"/>
    <property type="evidence" value="ECO:0007669"/>
    <property type="project" value="TreeGrafter"/>
</dbReference>
<evidence type="ECO:0000256" key="8">
    <source>
        <dbReference type="ARBA" id="ARBA00049016"/>
    </source>
</evidence>
<gene>
    <name evidence="13" type="ORF">ALAG00032_LOCUS7478</name>
</gene>
<dbReference type="Gene3D" id="1.20.1080.10">
    <property type="entry name" value="Glycerol uptake facilitator protein"/>
    <property type="match status" value="1"/>
</dbReference>
<keyword evidence="3 12" id="KW-0812">Transmembrane</keyword>
<dbReference type="GO" id="GO:0005886">
    <property type="term" value="C:plasma membrane"/>
    <property type="evidence" value="ECO:0007669"/>
    <property type="project" value="UniProtKB-SubCell"/>
</dbReference>
<feature type="transmembrane region" description="Helical" evidence="12">
    <location>
        <begin position="287"/>
        <end position="305"/>
    </location>
</feature>
<dbReference type="InterPro" id="IPR000292">
    <property type="entry name" value="For/NO2_transpt"/>
</dbReference>
<dbReference type="PANTHER" id="PTHR30520:SF6">
    <property type="entry name" value="FORMATE_NITRATE FAMILY TRANSPORTER (EUROFUNG)"/>
    <property type="match status" value="1"/>
</dbReference>
<reference evidence="13" key="1">
    <citation type="submission" date="2021-01" db="EMBL/GenBank/DDBJ databases">
        <authorList>
            <person name="Corre E."/>
            <person name="Pelletier E."/>
            <person name="Niang G."/>
            <person name="Scheremetjew M."/>
            <person name="Finn R."/>
            <person name="Kale V."/>
            <person name="Holt S."/>
            <person name="Cochrane G."/>
            <person name="Meng A."/>
            <person name="Brown T."/>
            <person name="Cohen L."/>
        </authorList>
    </citation>
    <scope>NUCLEOTIDE SEQUENCE</scope>
    <source>
        <strain evidence="13">CCMP1510</strain>
    </source>
</reference>
<feature type="transmembrane region" description="Helical" evidence="12">
    <location>
        <begin position="246"/>
        <end position="267"/>
    </location>
</feature>
<dbReference type="AlphaFoldDB" id="A0A7S3NKV6"/>
<evidence type="ECO:0000256" key="1">
    <source>
        <dbReference type="ARBA" id="ARBA00004651"/>
    </source>
</evidence>
<protein>
    <recommendedName>
        <fullName evidence="14">Formate/nitrite transporter</fullName>
    </recommendedName>
</protein>
<evidence type="ECO:0000256" key="2">
    <source>
        <dbReference type="ARBA" id="ARBA00011255"/>
    </source>
</evidence>
<comment type="catalytic activity">
    <reaction evidence="8">
        <text>formate(in) + H(+)(in) = formate(out) + H(+)(out)</text>
        <dbReference type="Rhea" id="RHEA:80887"/>
        <dbReference type="ChEBI" id="CHEBI:15378"/>
        <dbReference type="ChEBI" id="CHEBI:15740"/>
    </reaction>
</comment>
<organism evidence="13">
    <name type="scientific">Aureoumbra lagunensis</name>
    <dbReference type="NCBI Taxonomy" id="44058"/>
    <lineage>
        <taxon>Eukaryota</taxon>
        <taxon>Sar</taxon>
        <taxon>Stramenopiles</taxon>
        <taxon>Ochrophyta</taxon>
        <taxon>Pelagophyceae</taxon>
        <taxon>Pelagomonadales</taxon>
        <taxon>Aureoumbra</taxon>
    </lineage>
</organism>
<proteinExistence type="inferred from homology"/>
<evidence type="ECO:0000256" key="5">
    <source>
        <dbReference type="ARBA" id="ARBA00023136"/>
    </source>
</evidence>
<name>A0A7S3NKV6_9STRA</name>
<feature type="transmembrane region" description="Helical" evidence="12">
    <location>
        <begin position="79"/>
        <end position="101"/>
    </location>
</feature>
<evidence type="ECO:0000256" key="6">
    <source>
        <dbReference type="ARBA" id="ARBA00034245"/>
    </source>
</evidence>
<evidence type="ECO:0000256" key="9">
    <source>
        <dbReference type="ARBA" id="ARBA00049088"/>
    </source>
</evidence>
<dbReference type="Pfam" id="PF01226">
    <property type="entry name" value="Form_Nir_trans"/>
    <property type="match status" value="1"/>
</dbReference>
<evidence type="ECO:0000256" key="4">
    <source>
        <dbReference type="ARBA" id="ARBA00022989"/>
    </source>
</evidence>
<feature type="transmembrane region" description="Helical" evidence="12">
    <location>
        <begin position="212"/>
        <end position="234"/>
    </location>
</feature>
<comment type="subunit">
    <text evidence="2">Homopentamer.</text>
</comment>
<evidence type="ECO:0000256" key="12">
    <source>
        <dbReference type="SAM" id="Phobius"/>
    </source>
</evidence>
<evidence type="ECO:0000256" key="10">
    <source>
        <dbReference type="ARBA" id="ARBA00049660"/>
    </source>
</evidence>
<sequence length="346" mass="37170">MFVRNMRYSLFKSCLPNIRHPLLRLGLMSTSSQIGRPALSNELKKEECDEVKNLSEPQKAMLYLNEIGLTRGERNSGQIFTSALLGGAYLSWGGAMFVLLGGGTAEAMDTMPGLHKALSALIFPIGLTSIVVTGADLLTSNMSYASLPIISGDERRTLNKKISSLIHLWTISAAGNFAASCGMALMTSHLFIDTSMATFAAALATKKVAGSTVYIFTKAIGANWLVNLAIFEAATAKSSPGKAAMLWLPITTFVALGLEHSVANFYFLPLGYLCGADITYADMLHNLAPAITGNIVGASFFFSYLQWKALDPPLKSNTRVLSTSATPTNTTNTPLLPPTKKEKQVE</sequence>
<evidence type="ECO:0000313" key="13">
    <source>
        <dbReference type="EMBL" id="CAE0366730.1"/>
    </source>
</evidence>
<keyword evidence="5 12" id="KW-0472">Membrane</keyword>
<dbReference type="PANTHER" id="PTHR30520">
    <property type="entry name" value="FORMATE TRANSPORTER-RELATED"/>
    <property type="match status" value="1"/>
</dbReference>
<evidence type="ECO:0000256" key="7">
    <source>
        <dbReference type="ARBA" id="ARBA00047693"/>
    </source>
</evidence>